<evidence type="ECO:0000313" key="2">
    <source>
        <dbReference type="EMBL" id="AJG39042.1"/>
    </source>
</evidence>
<feature type="transmembrane region" description="Helical" evidence="1">
    <location>
        <begin position="553"/>
        <end position="574"/>
    </location>
</feature>
<dbReference type="Proteomes" id="UP000204131">
    <property type="component" value="Segment"/>
</dbReference>
<dbReference type="RefSeq" id="YP_009177702.1">
    <property type="nucleotide sequence ID" value="NC_028259.1"/>
</dbReference>
<dbReference type="KEGG" id="vg:26131624"/>
<dbReference type="EMBL" id="MH688555">
    <property type="protein sequence ID" value="QBQ65119.1"/>
    <property type="molecule type" value="Viral_cRNA"/>
</dbReference>
<dbReference type="GeneID" id="26131624"/>
<keyword evidence="1" id="KW-0812">Transmembrane</keyword>
<sequence length="657" mass="72417">MYFSSEIIMSPVSCVFLLVLPLLDAALVGFDCSGKPANITAVSLESVAKCTKEAPDVTFNKVYVQLLQTRSSDYIAARACLVERSYIISHCGMHSHSSATAQGFHMGEIMYVGPDECLLAHTTGKLAVSASLTIVGLKVNETSTRSITEMGHIDAGTHSCTGAMFTVGGVTYSSAVMQSSYKITLSQSLLSLDLDSGVIRTPGGYSHKFPSGHAFDPELGYLYWNPTSQVKTCSPYAYLVLFEGEGMIAIEAQQKQTLMINTSQVALAVGLAQETLVCHQHAFQTDHPRLHAIVRHGGHTSMYFKKSALDPVDVDLFLYTNTKLVFVERHLARELQSLYVHYHERMCSLQHQTLQQLVTLAYVSPEEFAWAYSGRPGVSAVIRGEVVYIIECQPVSVSFRQTDKCYQEIPVWTPLNETGFLKPRSRVLTQFGTEIDCSPLAPALFRLGSSWVSFSPTPSQTTAPTILTAQPAKDWSYSPLPNLLSAGVYSQSTLLKYQRRLMFPVAREAIVSTVAARAAGMNVDPQHLDMSRMIRDKALDQLHHSFMERMYGWWWNVSVNVAGVMGIIYMLVLIRGVISTILNGAFLYRTFGCGVKLLASVFGTLAKYLLLQQHLNKTTSDAATEPEPEMVALTAQPTSTRQPPMSDGDIVRIYPIP</sequence>
<reference evidence="2" key="1">
    <citation type="submission" date="2014-09" db="EMBL/GenBank/DDBJ databases">
        <authorList>
            <person name="Li C.-X."/>
            <person name="Shi M."/>
            <person name="Tian J.-H."/>
            <person name="Lin X.-D."/>
            <person name="Kang Y.-J."/>
            <person name="Qin X.-C."/>
            <person name="Chen L.-J."/>
            <person name="Xu J."/>
            <person name="Holmes E.C."/>
        </authorList>
    </citation>
    <scope>NUCLEOTIDE SEQUENCE</scope>
    <source>
        <strain evidence="2">BL199</strain>
    </source>
</reference>
<evidence type="ECO:0000256" key="1">
    <source>
        <dbReference type="SAM" id="Phobius"/>
    </source>
</evidence>
<evidence type="ECO:0000313" key="4">
    <source>
        <dbReference type="EMBL" id="QBQ65119.1"/>
    </source>
</evidence>
<gene>
    <name evidence="2" type="primary">G</name>
</gene>
<reference evidence="2 5" key="2">
    <citation type="journal article" date="2015" name="Elife">
        <title>Unprecedented genomic diversity of RNA viruses in arthropods reveals the ancestry of negative-sense RNA viruses.</title>
        <authorList>
            <person name="Li C.X."/>
            <person name="Shi M."/>
            <person name="Tian J.H."/>
            <person name="Lin X.D."/>
            <person name="Kang Y.J."/>
            <person name="Chen L.J."/>
            <person name="Qin X.C."/>
            <person name="Xu J."/>
            <person name="Holmes E.C."/>
            <person name="Zhang Y.Z."/>
        </authorList>
    </citation>
    <scope>NUCLEOTIDE SEQUENCE [LARGE SCALE GENOMIC DNA]</scope>
    <source>
        <strain evidence="2 5">BL199</strain>
    </source>
</reference>
<dbReference type="OrthoDB" id="10679at10239"/>
<organism evidence="2 5">
    <name type="scientific">Bole Tick Virus 3</name>
    <dbReference type="NCBI Taxonomy" id="1608042"/>
    <lineage>
        <taxon>Viruses</taxon>
        <taxon>Riboviria</taxon>
        <taxon>Orthornavirae</taxon>
        <taxon>Negarnaviricota</taxon>
        <taxon>Haploviricotina</taxon>
        <taxon>Monjiviricetes</taxon>
        <taxon>Jingchuvirales</taxon>
        <taxon>Chuviridae</taxon>
        <taxon>Mivirus</taxon>
        <taxon>Mivirus boleense</taxon>
    </lineage>
</organism>
<accession>A0A0B5KT79</accession>
<keyword evidence="5" id="KW-1185">Reference proteome</keyword>
<protein>
    <submittedName>
        <fullName evidence="2">Glycoprotein</fullName>
    </submittedName>
</protein>
<name>A0A0B5KT79_9VIRU</name>
<dbReference type="Pfam" id="PF24664">
    <property type="entry name" value="Monjiviricetes_fusion"/>
    <property type="match status" value="1"/>
</dbReference>
<keyword evidence="1" id="KW-0472">Membrane</keyword>
<proteinExistence type="predicted"/>
<dbReference type="EMBL" id="MH688551">
    <property type="protein sequence ID" value="QBQ65113.1"/>
    <property type="molecule type" value="Viral_cRNA"/>
</dbReference>
<reference evidence="3" key="3">
    <citation type="submission" date="2018-07" db="EMBL/GenBank/DDBJ databases">
        <title>Viromes of Hyalomma asiaticum, Hyalomma detritum and Dermacentor nuttalli ticks from Xinjiang Uygur Autonomous Region, China.</title>
        <authorList>
            <person name="Shen S."/>
            <person name="Moming A."/>
            <person name="Luo T."/>
            <person name="Chang C."/>
            <person name="Fang Y."/>
            <person name="Wang J."/>
            <person name="Kou C."/>
            <person name="Wang C."/>
            <person name="Su Z."/>
            <person name="Zhang Y."/>
            <person name="Tang S."/>
            <person name="Wu Q."/>
            <person name="Duan X."/>
            <person name="Zhu L."/>
            <person name="Liu X."/>
            <person name="An R."/>
            <person name="Shi J."/>
            <person name="Yang J."/>
            <person name="Zhang Z."/>
            <person name="Liang J."/>
            <person name="Guo R."/>
            <person name="Wang H."/>
            <person name="Zhang Y."/>
            <person name="Sun S."/>
            <person name="Hu Z."/>
            <person name="Deng F."/>
        </authorList>
    </citation>
    <scope>NUCLEOTIDE SEQUENCE</scope>
    <source>
        <strain evidence="3">15-CYH</strain>
        <strain evidence="4">17-L2</strain>
    </source>
</reference>
<keyword evidence="1" id="KW-1133">Transmembrane helix</keyword>
<evidence type="ECO:0000313" key="5">
    <source>
        <dbReference type="Proteomes" id="UP000204131"/>
    </source>
</evidence>
<dbReference type="EMBL" id="KM817593">
    <property type="protein sequence ID" value="AJG39042.1"/>
    <property type="molecule type" value="Viral_cRNA"/>
</dbReference>
<evidence type="ECO:0000313" key="3">
    <source>
        <dbReference type="EMBL" id="QBQ65113.1"/>
    </source>
</evidence>